<accession>A0A0F8VV08</accession>
<proteinExistence type="predicted"/>
<evidence type="ECO:0000256" key="1">
    <source>
        <dbReference type="SAM" id="MobiDB-lite"/>
    </source>
</evidence>
<comment type="caution">
    <text evidence="2">The sequence shown here is derived from an EMBL/GenBank/DDBJ whole genome shotgun (WGS) entry which is preliminary data.</text>
</comment>
<feature type="region of interest" description="Disordered" evidence="1">
    <location>
        <begin position="1"/>
        <end position="20"/>
    </location>
</feature>
<sequence length="31" mass="3251">LKGVGFQAKPSGRPKNSGDTACQEVLSFLTN</sequence>
<gene>
    <name evidence="2" type="ORF">LCGC14_3147650</name>
</gene>
<dbReference type="AlphaFoldDB" id="A0A0F8VV08"/>
<reference evidence="2" key="1">
    <citation type="journal article" date="2015" name="Nature">
        <title>Complex archaea that bridge the gap between prokaryotes and eukaryotes.</title>
        <authorList>
            <person name="Spang A."/>
            <person name="Saw J.H."/>
            <person name="Jorgensen S.L."/>
            <person name="Zaremba-Niedzwiedzka K."/>
            <person name="Martijn J."/>
            <person name="Lind A.E."/>
            <person name="van Eijk R."/>
            <person name="Schleper C."/>
            <person name="Guy L."/>
            <person name="Ettema T.J."/>
        </authorList>
    </citation>
    <scope>NUCLEOTIDE SEQUENCE</scope>
</reference>
<dbReference type="EMBL" id="LAZR01069194">
    <property type="protein sequence ID" value="KKK48188.1"/>
    <property type="molecule type" value="Genomic_DNA"/>
</dbReference>
<name>A0A0F8VV08_9ZZZZ</name>
<evidence type="ECO:0000313" key="2">
    <source>
        <dbReference type="EMBL" id="KKK48188.1"/>
    </source>
</evidence>
<organism evidence="2">
    <name type="scientific">marine sediment metagenome</name>
    <dbReference type="NCBI Taxonomy" id="412755"/>
    <lineage>
        <taxon>unclassified sequences</taxon>
        <taxon>metagenomes</taxon>
        <taxon>ecological metagenomes</taxon>
    </lineage>
</organism>
<protein>
    <submittedName>
        <fullName evidence="2">Uncharacterized protein</fullName>
    </submittedName>
</protein>
<feature type="non-terminal residue" evidence="2">
    <location>
        <position position="1"/>
    </location>
</feature>